<dbReference type="KEGG" id="cyc:PCC7424_5716"/>
<protein>
    <submittedName>
        <fullName evidence="1">Uncharacterized protein</fullName>
    </submittedName>
</protein>
<gene>
    <name evidence="1" type="ordered locus">PCC7424_5716</name>
</gene>
<dbReference type="HOGENOM" id="CLU_210199_0_0_3"/>
<dbReference type="RefSeq" id="WP_012599683.1">
    <property type="nucleotide sequence ID" value="NC_011738.1"/>
</dbReference>
<dbReference type="AlphaFoldDB" id="B7KLV9"/>
<geneLocation type="plasmid" evidence="1 2">
    <name>pP742401</name>
</geneLocation>
<dbReference type="OrthoDB" id="7839480at2"/>
<sequence>MTALKSFLERKDFIILSALKRVKYGKIYPEIYGMVTGDTIEGLQYLEKELHNKGLQNFS</sequence>
<proteinExistence type="predicted"/>
<keyword evidence="2" id="KW-1185">Reference proteome</keyword>
<dbReference type="eggNOG" id="COG0458">
    <property type="taxonomic scope" value="Bacteria"/>
</dbReference>
<evidence type="ECO:0000313" key="2">
    <source>
        <dbReference type="Proteomes" id="UP000002384"/>
    </source>
</evidence>
<keyword evidence="1" id="KW-0614">Plasmid</keyword>
<dbReference type="EMBL" id="CP001292">
    <property type="protein sequence ID" value="ACK73781.1"/>
    <property type="molecule type" value="Genomic_DNA"/>
</dbReference>
<evidence type="ECO:0000313" key="1">
    <source>
        <dbReference type="EMBL" id="ACK73781.1"/>
    </source>
</evidence>
<dbReference type="Proteomes" id="UP000002384">
    <property type="component" value="Plasmid pP742401"/>
</dbReference>
<organism evidence="1 2">
    <name type="scientific">Gloeothece citriformis (strain PCC 7424)</name>
    <name type="common">Cyanothece sp. (strain PCC 7424)</name>
    <dbReference type="NCBI Taxonomy" id="65393"/>
    <lineage>
        <taxon>Bacteria</taxon>
        <taxon>Bacillati</taxon>
        <taxon>Cyanobacteriota</taxon>
        <taxon>Cyanophyceae</taxon>
        <taxon>Oscillatoriophycideae</taxon>
        <taxon>Chroococcales</taxon>
        <taxon>Aphanothecaceae</taxon>
        <taxon>Gloeothece</taxon>
        <taxon>Gloeothece citriformis</taxon>
    </lineage>
</organism>
<accession>B7KLV9</accession>
<reference evidence="2" key="1">
    <citation type="journal article" date="2011" name="MBio">
        <title>Novel metabolic attributes of the genus Cyanothece, comprising a group of unicellular nitrogen-fixing Cyanobacteria.</title>
        <authorList>
            <person name="Bandyopadhyay A."/>
            <person name="Elvitigala T."/>
            <person name="Welsh E."/>
            <person name="Stockel J."/>
            <person name="Liberton M."/>
            <person name="Min H."/>
            <person name="Sherman L.A."/>
            <person name="Pakrasi H.B."/>
        </authorList>
    </citation>
    <scope>NUCLEOTIDE SEQUENCE [LARGE SCALE GENOMIC DNA]</scope>
    <source>
        <strain evidence="2">PCC 7424</strain>
        <plasmid evidence="2">pP742401</plasmid>
    </source>
</reference>
<name>B7KLV9_GLOC7</name>